<dbReference type="EMBL" id="JACGWJ010000026">
    <property type="protein sequence ID" value="KAL0313463.1"/>
    <property type="molecule type" value="Genomic_DNA"/>
</dbReference>
<keyword evidence="3" id="KW-0472">Membrane</keyword>
<keyword evidence="3" id="KW-1133">Transmembrane helix</keyword>
<comment type="caution">
    <text evidence="4">The sequence shown here is derived from an EMBL/GenBank/DDBJ whole genome shotgun (WGS) entry which is preliminary data.</text>
</comment>
<dbReference type="GO" id="GO:0043539">
    <property type="term" value="F:protein serine/threonine kinase activator activity"/>
    <property type="evidence" value="ECO:0007669"/>
    <property type="project" value="InterPro"/>
</dbReference>
<dbReference type="Gene3D" id="3.30.200.20">
    <property type="entry name" value="Phosphorylase Kinase, domain 1"/>
    <property type="match status" value="1"/>
</dbReference>
<dbReference type="PANTHER" id="PTHR48014:SF21">
    <property type="entry name" value="SERINE_THREONINE-PROTEIN KINASE FRAY2"/>
    <property type="match status" value="1"/>
</dbReference>
<keyword evidence="2" id="KW-0067">ATP-binding</keyword>
<evidence type="ECO:0008006" key="5">
    <source>
        <dbReference type="Google" id="ProtNLM"/>
    </source>
</evidence>
<gene>
    <name evidence="4" type="ORF">Sradi_5745600</name>
</gene>
<sequence length="103" mass="11610">MGKIYSLNPNDYKLLEEVGFGASATVYRAIYLPSNEEVAVKCLDLDRCGSNLVYFGVIVCFLMWSLKPVDLIVVNIVLKRSRKTLDQLYARESNTKAKKVAQC</sequence>
<accession>A0AAW2L625</accession>
<dbReference type="GO" id="GO:0005524">
    <property type="term" value="F:ATP binding"/>
    <property type="evidence" value="ECO:0007669"/>
    <property type="project" value="UniProtKB-UniRule"/>
</dbReference>
<evidence type="ECO:0000256" key="3">
    <source>
        <dbReference type="SAM" id="Phobius"/>
    </source>
</evidence>
<dbReference type="PANTHER" id="PTHR48014">
    <property type="entry name" value="SERINE/THREONINE-PROTEIN KINASE FRAY2"/>
    <property type="match status" value="1"/>
</dbReference>
<reference evidence="4" key="1">
    <citation type="submission" date="2020-06" db="EMBL/GenBank/DDBJ databases">
        <authorList>
            <person name="Li T."/>
            <person name="Hu X."/>
            <person name="Zhang T."/>
            <person name="Song X."/>
            <person name="Zhang H."/>
            <person name="Dai N."/>
            <person name="Sheng W."/>
            <person name="Hou X."/>
            <person name="Wei L."/>
        </authorList>
    </citation>
    <scope>NUCLEOTIDE SEQUENCE</scope>
    <source>
        <strain evidence="4">G02</strain>
        <tissue evidence="4">Leaf</tissue>
    </source>
</reference>
<keyword evidence="2" id="KW-0547">Nucleotide-binding</keyword>
<dbReference type="InterPro" id="IPR047173">
    <property type="entry name" value="STRAD_A/B-like"/>
</dbReference>
<comment type="similarity">
    <text evidence="1">Belongs to the protein kinase superfamily. STE Ser/Thr protein kinase family. STE20 subfamily.</text>
</comment>
<dbReference type="AlphaFoldDB" id="A0AAW2L625"/>
<dbReference type="SUPFAM" id="SSF56112">
    <property type="entry name" value="Protein kinase-like (PK-like)"/>
    <property type="match status" value="1"/>
</dbReference>
<proteinExistence type="inferred from homology"/>
<evidence type="ECO:0000256" key="2">
    <source>
        <dbReference type="PROSITE-ProRule" id="PRU10141"/>
    </source>
</evidence>
<dbReference type="PROSITE" id="PS00107">
    <property type="entry name" value="PROTEIN_KINASE_ATP"/>
    <property type="match status" value="1"/>
</dbReference>
<evidence type="ECO:0000313" key="4">
    <source>
        <dbReference type="EMBL" id="KAL0313463.1"/>
    </source>
</evidence>
<feature type="transmembrane region" description="Helical" evidence="3">
    <location>
        <begin position="53"/>
        <end position="78"/>
    </location>
</feature>
<dbReference type="InterPro" id="IPR017441">
    <property type="entry name" value="Protein_kinase_ATP_BS"/>
</dbReference>
<evidence type="ECO:0000256" key="1">
    <source>
        <dbReference type="ARBA" id="ARBA00008874"/>
    </source>
</evidence>
<reference evidence="4" key="2">
    <citation type="journal article" date="2024" name="Plant">
        <title>Genomic evolution and insights into agronomic trait innovations of Sesamum species.</title>
        <authorList>
            <person name="Miao H."/>
            <person name="Wang L."/>
            <person name="Qu L."/>
            <person name="Liu H."/>
            <person name="Sun Y."/>
            <person name="Le M."/>
            <person name="Wang Q."/>
            <person name="Wei S."/>
            <person name="Zheng Y."/>
            <person name="Lin W."/>
            <person name="Duan Y."/>
            <person name="Cao H."/>
            <person name="Xiong S."/>
            <person name="Wang X."/>
            <person name="Wei L."/>
            <person name="Li C."/>
            <person name="Ma Q."/>
            <person name="Ju M."/>
            <person name="Zhao R."/>
            <person name="Li G."/>
            <person name="Mu C."/>
            <person name="Tian Q."/>
            <person name="Mei H."/>
            <person name="Zhang T."/>
            <person name="Gao T."/>
            <person name="Zhang H."/>
        </authorList>
    </citation>
    <scope>NUCLEOTIDE SEQUENCE</scope>
    <source>
        <strain evidence="4">G02</strain>
    </source>
</reference>
<dbReference type="InterPro" id="IPR011009">
    <property type="entry name" value="Kinase-like_dom_sf"/>
</dbReference>
<protein>
    <recommendedName>
        <fullName evidence="5">Protein kinase domain-containing protein</fullName>
    </recommendedName>
</protein>
<feature type="binding site" evidence="2">
    <location>
        <position position="41"/>
    </location>
    <ligand>
        <name>ATP</name>
        <dbReference type="ChEBI" id="CHEBI:30616"/>
    </ligand>
</feature>
<keyword evidence="3" id="KW-0812">Transmembrane</keyword>
<name>A0AAW2L625_SESRA</name>
<organism evidence="4">
    <name type="scientific">Sesamum radiatum</name>
    <name type="common">Black benniseed</name>
    <dbReference type="NCBI Taxonomy" id="300843"/>
    <lineage>
        <taxon>Eukaryota</taxon>
        <taxon>Viridiplantae</taxon>
        <taxon>Streptophyta</taxon>
        <taxon>Embryophyta</taxon>
        <taxon>Tracheophyta</taxon>
        <taxon>Spermatophyta</taxon>
        <taxon>Magnoliopsida</taxon>
        <taxon>eudicotyledons</taxon>
        <taxon>Gunneridae</taxon>
        <taxon>Pentapetalae</taxon>
        <taxon>asterids</taxon>
        <taxon>lamiids</taxon>
        <taxon>Lamiales</taxon>
        <taxon>Pedaliaceae</taxon>
        <taxon>Sesamum</taxon>
    </lineage>
</organism>